<dbReference type="AlphaFoldDB" id="A0A9W7G4J2"/>
<keyword evidence="4" id="KW-1185">Reference proteome</keyword>
<feature type="domain" description="Ketopantoate reductase C-terminal" evidence="2">
    <location>
        <begin position="222"/>
        <end position="348"/>
    </location>
</feature>
<dbReference type="Proteomes" id="UP001165065">
    <property type="component" value="Unassembled WGS sequence"/>
</dbReference>
<dbReference type="EMBL" id="BRYA01000056">
    <property type="protein sequence ID" value="GMI35594.1"/>
    <property type="molecule type" value="Genomic_DNA"/>
</dbReference>
<dbReference type="Gene3D" id="1.10.1040.10">
    <property type="entry name" value="N-(1-d-carboxylethyl)-l-norvaline Dehydrogenase, domain 2"/>
    <property type="match status" value="1"/>
</dbReference>
<dbReference type="Gene3D" id="3.40.50.720">
    <property type="entry name" value="NAD(P)-binding Rossmann-like Domain"/>
    <property type="match status" value="1"/>
</dbReference>
<protein>
    <recommendedName>
        <fullName evidence="5">2-dehydropantoate 2-reductase</fullName>
    </recommendedName>
</protein>
<evidence type="ECO:0008006" key="5">
    <source>
        <dbReference type="Google" id="ProtNLM"/>
    </source>
</evidence>
<evidence type="ECO:0000259" key="1">
    <source>
        <dbReference type="Pfam" id="PF02558"/>
    </source>
</evidence>
<dbReference type="InterPro" id="IPR013332">
    <property type="entry name" value="KPR_N"/>
</dbReference>
<dbReference type="Pfam" id="PF02558">
    <property type="entry name" value="ApbA"/>
    <property type="match status" value="1"/>
</dbReference>
<organism evidence="3 4">
    <name type="scientific">Triparma columacea</name>
    <dbReference type="NCBI Taxonomy" id="722753"/>
    <lineage>
        <taxon>Eukaryota</taxon>
        <taxon>Sar</taxon>
        <taxon>Stramenopiles</taxon>
        <taxon>Ochrophyta</taxon>
        <taxon>Bolidophyceae</taxon>
        <taxon>Parmales</taxon>
        <taxon>Triparmaceae</taxon>
        <taxon>Triparma</taxon>
    </lineage>
</organism>
<dbReference type="InterPro" id="IPR013328">
    <property type="entry name" value="6PGD_dom2"/>
</dbReference>
<dbReference type="PANTHER" id="PTHR21708:SF26">
    <property type="entry name" value="2-DEHYDROPANTOATE 2-REDUCTASE"/>
    <property type="match status" value="1"/>
</dbReference>
<gene>
    <name evidence="3" type="ORF">TrCOL_g7589</name>
</gene>
<comment type="caution">
    <text evidence="3">The sequence shown here is derived from an EMBL/GenBank/DDBJ whole genome shotgun (WGS) entry which is preliminary data.</text>
</comment>
<dbReference type="OrthoDB" id="3609at2759"/>
<dbReference type="InterPro" id="IPR013752">
    <property type="entry name" value="KPA_reductase"/>
</dbReference>
<dbReference type="SUPFAM" id="SSF48179">
    <property type="entry name" value="6-phosphogluconate dehydrogenase C-terminal domain-like"/>
    <property type="match status" value="1"/>
</dbReference>
<sequence length="349" mass="38734">MFVVSTKGFQQLISPMKSRTTSWRQAHTTIIGAGAVGSFYGSRLVQGRGDDSFTFFSPRENLPHIKECREKGLTVESITFNKQHIPHSHRTYFSSDVSDLKESDWVVIALKGTNDAFNALEQLLPRVLRKDGSSRVVAVMNGLVDQKVVEIVESASLPVASISGCAAYICANRKMAGKVTHTYLGDLKGGIVKTSSLDAEVEVRKLAGLWEGSGVAFECNKILPLRWQKSCWNVPFNGMCTVLNCTTDRIAGDETLRDECTRVMDEVFEAANADLAARGESVRLGDGDKAQMWEHTDTMGAYAPSTLLDFRAGSELELQYMFDEIVERGERYGVDMTKTKRMVKQLHEK</sequence>
<dbReference type="GO" id="GO:0005737">
    <property type="term" value="C:cytoplasm"/>
    <property type="evidence" value="ECO:0007669"/>
    <property type="project" value="TreeGrafter"/>
</dbReference>
<reference evidence="4" key="1">
    <citation type="journal article" date="2023" name="Commun. Biol.">
        <title>Genome analysis of Parmales, the sister group of diatoms, reveals the evolutionary specialization of diatoms from phago-mixotrophs to photoautotrophs.</title>
        <authorList>
            <person name="Ban H."/>
            <person name="Sato S."/>
            <person name="Yoshikawa S."/>
            <person name="Yamada K."/>
            <person name="Nakamura Y."/>
            <person name="Ichinomiya M."/>
            <person name="Sato N."/>
            <person name="Blanc-Mathieu R."/>
            <person name="Endo H."/>
            <person name="Kuwata A."/>
            <person name="Ogata H."/>
        </authorList>
    </citation>
    <scope>NUCLEOTIDE SEQUENCE [LARGE SCALE GENOMIC DNA]</scope>
</reference>
<accession>A0A9W7G4J2</accession>
<evidence type="ECO:0000313" key="3">
    <source>
        <dbReference type="EMBL" id="GMI35594.1"/>
    </source>
</evidence>
<proteinExistence type="predicted"/>
<dbReference type="PANTHER" id="PTHR21708">
    <property type="entry name" value="PROBABLE 2-DEHYDROPANTOATE 2-REDUCTASE"/>
    <property type="match status" value="1"/>
</dbReference>
<evidence type="ECO:0000313" key="4">
    <source>
        <dbReference type="Proteomes" id="UP001165065"/>
    </source>
</evidence>
<dbReference type="InterPro" id="IPR008927">
    <property type="entry name" value="6-PGluconate_DH-like_C_sf"/>
</dbReference>
<dbReference type="InterPro" id="IPR051402">
    <property type="entry name" value="KPR-Related"/>
</dbReference>
<evidence type="ECO:0000259" key="2">
    <source>
        <dbReference type="Pfam" id="PF08546"/>
    </source>
</evidence>
<name>A0A9W7G4J2_9STRA</name>
<feature type="domain" description="Ketopantoate reductase N-terminal" evidence="1">
    <location>
        <begin position="29"/>
        <end position="190"/>
    </location>
</feature>
<dbReference type="Pfam" id="PF08546">
    <property type="entry name" value="ApbA_C"/>
    <property type="match status" value="1"/>
</dbReference>